<reference evidence="6 7" key="1">
    <citation type="submission" date="2019-01" db="EMBL/GenBank/DDBJ databases">
        <authorList>
            <person name="Chen W.-M."/>
        </authorList>
    </citation>
    <scope>NUCLEOTIDE SEQUENCE [LARGE SCALE GENOMIC DNA]</scope>
    <source>
        <strain evidence="6 7">HPM-16</strain>
    </source>
</reference>
<dbReference type="Gene3D" id="3.40.190.290">
    <property type="match status" value="1"/>
</dbReference>
<dbReference type="InterPro" id="IPR058163">
    <property type="entry name" value="LysR-type_TF_proteobact-type"/>
</dbReference>
<accession>A0A437QDC4</accession>
<dbReference type="PANTHER" id="PTHR30537:SF5">
    <property type="entry name" value="HTH-TYPE TRANSCRIPTIONAL ACTIVATOR TTDR-RELATED"/>
    <property type="match status" value="1"/>
</dbReference>
<evidence type="ECO:0000256" key="4">
    <source>
        <dbReference type="ARBA" id="ARBA00023163"/>
    </source>
</evidence>
<organism evidence="6 7">
    <name type="scientific">Neptunomonas marina</name>
    <dbReference type="NCBI Taxonomy" id="1815562"/>
    <lineage>
        <taxon>Bacteria</taxon>
        <taxon>Pseudomonadati</taxon>
        <taxon>Pseudomonadota</taxon>
        <taxon>Gammaproteobacteria</taxon>
        <taxon>Oceanospirillales</taxon>
        <taxon>Oceanospirillaceae</taxon>
        <taxon>Neptunomonas</taxon>
    </lineage>
</organism>
<gene>
    <name evidence="6" type="ORF">EOE65_02500</name>
</gene>
<keyword evidence="3" id="KW-0238">DNA-binding</keyword>
<protein>
    <submittedName>
        <fullName evidence="6">LysR family transcriptional regulator</fullName>
    </submittedName>
</protein>
<dbReference type="FunFam" id="1.10.10.10:FF:000001">
    <property type="entry name" value="LysR family transcriptional regulator"/>
    <property type="match status" value="1"/>
</dbReference>
<dbReference type="PROSITE" id="PS50931">
    <property type="entry name" value="HTH_LYSR"/>
    <property type="match status" value="1"/>
</dbReference>
<dbReference type="InterPro" id="IPR005119">
    <property type="entry name" value="LysR_subst-bd"/>
</dbReference>
<comment type="caution">
    <text evidence="6">The sequence shown here is derived from an EMBL/GenBank/DDBJ whole genome shotgun (WGS) entry which is preliminary data.</text>
</comment>
<evidence type="ECO:0000256" key="1">
    <source>
        <dbReference type="ARBA" id="ARBA00009437"/>
    </source>
</evidence>
<evidence type="ECO:0000259" key="5">
    <source>
        <dbReference type="PROSITE" id="PS50931"/>
    </source>
</evidence>
<feature type="domain" description="HTH lysR-type" evidence="5">
    <location>
        <begin position="1"/>
        <end position="61"/>
    </location>
</feature>
<sequence>MNSKQFSGIYAFVSVVEHGSFTRAADLTGVSKANLSQHVSQLEKSLGVQLLHRTTRQLRPTDVGEVYYQRCREALAIFKDVNEWVQQVQRVHAGHIQMNSVGGLIGEAVIAPLLIEFQERYPEIDVSLDFSSQRIDLLTSDYDLVLRMGQLEDSTLIARGVHRMHTRYVASPNYLADSSPIEQPDDLTNHTLIFGSVSEWQFVQQRQTITVKAQRGFQVPSGRVMCDAALSGLGVTRLADIYVAAALEDGRLVEVLPQWHQVTPISLVCPPGRYQLARVKLLLDWLAQQFPSRYQEVAMHEGLRS</sequence>
<name>A0A437QDC4_9GAMM</name>
<dbReference type="RefSeq" id="WP_127692709.1">
    <property type="nucleotide sequence ID" value="NZ_SACQ01000001.1"/>
</dbReference>
<dbReference type="InterPro" id="IPR036388">
    <property type="entry name" value="WH-like_DNA-bd_sf"/>
</dbReference>
<dbReference type="Proteomes" id="UP000282818">
    <property type="component" value="Unassembled WGS sequence"/>
</dbReference>
<comment type="similarity">
    <text evidence="1">Belongs to the LysR transcriptional regulatory family.</text>
</comment>
<dbReference type="Pfam" id="PF00126">
    <property type="entry name" value="HTH_1"/>
    <property type="match status" value="1"/>
</dbReference>
<evidence type="ECO:0000313" key="7">
    <source>
        <dbReference type="Proteomes" id="UP000282818"/>
    </source>
</evidence>
<dbReference type="EMBL" id="SACQ01000001">
    <property type="protein sequence ID" value="RVU32540.1"/>
    <property type="molecule type" value="Genomic_DNA"/>
</dbReference>
<keyword evidence="7" id="KW-1185">Reference proteome</keyword>
<evidence type="ECO:0000256" key="2">
    <source>
        <dbReference type="ARBA" id="ARBA00023015"/>
    </source>
</evidence>
<evidence type="ECO:0000256" key="3">
    <source>
        <dbReference type="ARBA" id="ARBA00023125"/>
    </source>
</evidence>
<dbReference type="InterPro" id="IPR036390">
    <property type="entry name" value="WH_DNA-bd_sf"/>
</dbReference>
<dbReference type="GO" id="GO:0043565">
    <property type="term" value="F:sequence-specific DNA binding"/>
    <property type="evidence" value="ECO:0007669"/>
    <property type="project" value="TreeGrafter"/>
</dbReference>
<dbReference type="GO" id="GO:0003700">
    <property type="term" value="F:DNA-binding transcription factor activity"/>
    <property type="evidence" value="ECO:0007669"/>
    <property type="project" value="InterPro"/>
</dbReference>
<dbReference type="InterPro" id="IPR000847">
    <property type="entry name" value="LysR_HTH_N"/>
</dbReference>
<dbReference type="GO" id="GO:0006351">
    <property type="term" value="P:DNA-templated transcription"/>
    <property type="evidence" value="ECO:0007669"/>
    <property type="project" value="TreeGrafter"/>
</dbReference>
<dbReference type="CDD" id="cd08422">
    <property type="entry name" value="PBP2_CrgA_like"/>
    <property type="match status" value="1"/>
</dbReference>
<evidence type="ECO:0000313" key="6">
    <source>
        <dbReference type="EMBL" id="RVU32540.1"/>
    </source>
</evidence>
<dbReference type="Pfam" id="PF03466">
    <property type="entry name" value="LysR_substrate"/>
    <property type="match status" value="1"/>
</dbReference>
<keyword evidence="2" id="KW-0805">Transcription regulation</keyword>
<dbReference type="SUPFAM" id="SSF46785">
    <property type="entry name" value="Winged helix' DNA-binding domain"/>
    <property type="match status" value="1"/>
</dbReference>
<dbReference type="PANTHER" id="PTHR30537">
    <property type="entry name" value="HTH-TYPE TRANSCRIPTIONAL REGULATOR"/>
    <property type="match status" value="1"/>
</dbReference>
<dbReference type="SUPFAM" id="SSF53850">
    <property type="entry name" value="Periplasmic binding protein-like II"/>
    <property type="match status" value="1"/>
</dbReference>
<dbReference type="Gene3D" id="1.10.10.10">
    <property type="entry name" value="Winged helix-like DNA-binding domain superfamily/Winged helix DNA-binding domain"/>
    <property type="match status" value="1"/>
</dbReference>
<keyword evidence="4" id="KW-0804">Transcription</keyword>
<dbReference type="AlphaFoldDB" id="A0A437QDC4"/>
<proteinExistence type="inferred from homology"/>